<reference evidence="7" key="1">
    <citation type="journal article" date="2022" name="Int. J. Mol. Sci.">
        <title>Draft Genome of Tanacetum Coccineum: Genomic Comparison of Closely Related Tanacetum-Family Plants.</title>
        <authorList>
            <person name="Yamashiro T."/>
            <person name="Shiraishi A."/>
            <person name="Nakayama K."/>
            <person name="Satake H."/>
        </authorList>
    </citation>
    <scope>NUCLEOTIDE SEQUENCE</scope>
</reference>
<keyword evidence="8" id="KW-1185">Reference proteome</keyword>
<evidence type="ECO:0000256" key="2">
    <source>
        <dbReference type="ARBA" id="ARBA00022771"/>
    </source>
</evidence>
<evidence type="ECO:0000256" key="3">
    <source>
        <dbReference type="ARBA" id="ARBA00022833"/>
    </source>
</evidence>
<sequence length="814" mass="92895">MSMRQVTLDKNVAIDSSRYTIPPEEHSMLVMPTISRSNLQMPPWFSLTYVLGFYDLGYPSLISYNVGDTCVVHNVGGNNEVVDNEDKQDEGKLKRKNIKSSSKGNGIVIIENDDPSYRNDCDSDSDSKTDQEKGFYRYDESDSEESLKSYDYLSDGEDEVIQLRKRMYEFKSGGAEAEEQVDKTERYHLYDEATHWKLKKPKFVMVEQFKECLTYYALANRFSLWYDRSSTDQVIAKCGQRKEVIKDPSKGKQRAYKKFPTKDPNEASSHSICPWRCYAKKLKVDGSFQVISLKDEHTCVKIFKYGTLINYKCLGKHFGDKVRANQKITLHALADLVMKKYSCIVTPNQCRRAKEYALSEGECSLQDHYGMLWSYAKAILDSNEGSTVKVSVTVNPDEKTYFDRFYKPNSREILTAVGRDGNNQIYHMAWAIVNVKNKENWCWFLSLIRKDFEFPDGSGLTLISDQHKHTKDQQRFWHVISAGNSKFEVRKGYDAFTVDEAANTCSCRMWQISDLPCVYAIACIFELNKLVDPYVPSCFNIETFGLAYNQFMKPVEGITFWPDCSNLSRILGPIPKKMPGRPKKKRIRASHENKSSTKISRAGILMTCQNYGEPRHNKKRCKNPAIPKLPKEKGKASRPKKSVLAENENEVHDDDTPRFVNTSVSEFDKAPSKNFMVFNDRKRVNLGTTGTRIRGVVGGNTRMKGNEIEAQSPNSSPSTRIGVKMSRGKQSKTRYITNTSSSPLIARHIFSEPASQHSLNNQARPATQEAPQLRRRQQAQVLPQKEKSQRILLRKVSKKITGPGSSVDNEIVIE</sequence>
<dbReference type="Pfam" id="PF04434">
    <property type="entry name" value="SWIM"/>
    <property type="match status" value="1"/>
</dbReference>
<feature type="compositionally biased region" description="Polar residues" evidence="5">
    <location>
        <begin position="709"/>
        <end position="719"/>
    </location>
</feature>
<dbReference type="EMBL" id="BQNB010009646">
    <property type="protein sequence ID" value="GJS66413.1"/>
    <property type="molecule type" value="Genomic_DNA"/>
</dbReference>
<evidence type="ECO:0000313" key="7">
    <source>
        <dbReference type="EMBL" id="GJS66413.1"/>
    </source>
</evidence>
<keyword evidence="1" id="KW-0479">Metal-binding</keyword>
<name>A0ABQ4XN87_9ASTR</name>
<keyword evidence="2 4" id="KW-0863">Zinc-finger</keyword>
<accession>A0ABQ4XN87</accession>
<dbReference type="InterPro" id="IPR007527">
    <property type="entry name" value="Znf_SWIM"/>
</dbReference>
<evidence type="ECO:0000259" key="6">
    <source>
        <dbReference type="PROSITE" id="PS50966"/>
    </source>
</evidence>
<organism evidence="7 8">
    <name type="scientific">Tanacetum coccineum</name>
    <dbReference type="NCBI Taxonomy" id="301880"/>
    <lineage>
        <taxon>Eukaryota</taxon>
        <taxon>Viridiplantae</taxon>
        <taxon>Streptophyta</taxon>
        <taxon>Embryophyta</taxon>
        <taxon>Tracheophyta</taxon>
        <taxon>Spermatophyta</taxon>
        <taxon>Magnoliopsida</taxon>
        <taxon>eudicotyledons</taxon>
        <taxon>Gunneridae</taxon>
        <taxon>Pentapetalae</taxon>
        <taxon>asterids</taxon>
        <taxon>campanulids</taxon>
        <taxon>Asterales</taxon>
        <taxon>Asteraceae</taxon>
        <taxon>Asteroideae</taxon>
        <taxon>Anthemideae</taxon>
        <taxon>Anthemidinae</taxon>
        <taxon>Tanacetum</taxon>
    </lineage>
</organism>
<feature type="region of interest" description="Disordered" evidence="5">
    <location>
        <begin position="575"/>
        <end position="595"/>
    </location>
</feature>
<feature type="compositionally biased region" description="Basic and acidic residues" evidence="5">
    <location>
        <begin position="115"/>
        <end position="142"/>
    </location>
</feature>
<feature type="region of interest" description="Disordered" evidence="5">
    <location>
        <begin position="754"/>
        <end position="814"/>
    </location>
</feature>
<dbReference type="PANTHER" id="PTHR31973">
    <property type="entry name" value="POLYPROTEIN, PUTATIVE-RELATED"/>
    <property type="match status" value="1"/>
</dbReference>
<feature type="region of interest" description="Disordered" evidence="5">
    <location>
        <begin position="76"/>
        <end position="142"/>
    </location>
</feature>
<dbReference type="PROSITE" id="PS50966">
    <property type="entry name" value="ZF_SWIM"/>
    <property type="match status" value="1"/>
</dbReference>
<dbReference type="InterPro" id="IPR006564">
    <property type="entry name" value="Znf_PMZ"/>
</dbReference>
<evidence type="ECO:0000256" key="4">
    <source>
        <dbReference type="PROSITE-ProRule" id="PRU00325"/>
    </source>
</evidence>
<evidence type="ECO:0000256" key="1">
    <source>
        <dbReference type="ARBA" id="ARBA00022723"/>
    </source>
</evidence>
<evidence type="ECO:0000313" key="8">
    <source>
        <dbReference type="Proteomes" id="UP001151760"/>
    </source>
</evidence>
<gene>
    <name evidence="7" type="ORF">Tco_0680977</name>
</gene>
<keyword evidence="3" id="KW-0862">Zinc</keyword>
<feature type="domain" description="SWIM-type" evidence="6">
    <location>
        <begin position="496"/>
        <end position="528"/>
    </location>
</feature>
<feature type="compositionally biased region" description="Polar residues" evidence="5">
    <location>
        <begin position="754"/>
        <end position="765"/>
    </location>
</feature>
<protein>
    <submittedName>
        <fullName evidence="7">Pentatricopeptide repeat-containing protein</fullName>
    </submittedName>
</protein>
<dbReference type="PANTHER" id="PTHR31973:SF189">
    <property type="entry name" value="TRANSPOSASE, MUDR, PLANT, MULE TRANSPOSASE DOMAIN PROTEIN-RELATED"/>
    <property type="match status" value="1"/>
</dbReference>
<feature type="region of interest" description="Disordered" evidence="5">
    <location>
        <begin position="614"/>
        <end position="659"/>
    </location>
</feature>
<proteinExistence type="predicted"/>
<comment type="caution">
    <text evidence="7">The sequence shown here is derived from an EMBL/GenBank/DDBJ whole genome shotgun (WGS) entry which is preliminary data.</text>
</comment>
<feature type="compositionally biased region" description="Basic residues" evidence="5">
    <location>
        <begin position="578"/>
        <end position="588"/>
    </location>
</feature>
<dbReference type="Proteomes" id="UP001151760">
    <property type="component" value="Unassembled WGS sequence"/>
</dbReference>
<evidence type="ECO:0000256" key="5">
    <source>
        <dbReference type="SAM" id="MobiDB-lite"/>
    </source>
</evidence>
<dbReference type="SMART" id="SM00575">
    <property type="entry name" value="ZnF_PMZ"/>
    <property type="match status" value="1"/>
</dbReference>
<feature type="region of interest" description="Disordered" evidence="5">
    <location>
        <begin position="706"/>
        <end position="734"/>
    </location>
</feature>
<reference evidence="7" key="2">
    <citation type="submission" date="2022-01" db="EMBL/GenBank/DDBJ databases">
        <authorList>
            <person name="Yamashiro T."/>
            <person name="Shiraishi A."/>
            <person name="Satake H."/>
            <person name="Nakayama K."/>
        </authorList>
    </citation>
    <scope>NUCLEOTIDE SEQUENCE</scope>
</reference>